<reference evidence="1 2" key="1">
    <citation type="journal article" date="2007" name="Nature">
        <title>Evolution of genes and genomes on the Drosophila phylogeny.</title>
        <authorList>
            <consortium name="Drosophila 12 Genomes Consortium"/>
            <person name="Clark A.G."/>
            <person name="Eisen M.B."/>
            <person name="Smith D.R."/>
            <person name="Bergman C.M."/>
            <person name="Oliver B."/>
            <person name="Markow T.A."/>
            <person name="Kaufman T.C."/>
            <person name="Kellis M."/>
            <person name="Gelbart W."/>
            <person name="Iyer V.N."/>
            <person name="Pollard D.A."/>
            <person name="Sackton T.B."/>
            <person name="Larracuente A.M."/>
            <person name="Singh N.D."/>
            <person name="Abad J.P."/>
            <person name="Abt D.N."/>
            <person name="Adryan B."/>
            <person name="Aguade M."/>
            <person name="Akashi H."/>
            <person name="Anderson W.W."/>
            <person name="Aquadro C.F."/>
            <person name="Ardell D.H."/>
            <person name="Arguello R."/>
            <person name="Artieri C.G."/>
            <person name="Barbash D.A."/>
            <person name="Barker D."/>
            <person name="Barsanti P."/>
            <person name="Batterham P."/>
            <person name="Batzoglou S."/>
            <person name="Begun D."/>
            <person name="Bhutkar A."/>
            <person name="Blanco E."/>
            <person name="Bosak S.A."/>
            <person name="Bradley R.K."/>
            <person name="Brand A.D."/>
            <person name="Brent M.R."/>
            <person name="Brooks A.N."/>
            <person name="Brown R.H."/>
            <person name="Butlin R.K."/>
            <person name="Caggese C."/>
            <person name="Calvi B.R."/>
            <person name="Bernardo de Carvalho A."/>
            <person name="Caspi A."/>
            <person name="Castrezana S."/>
            <person name="Celniker S.E."/>
            <person name="Chang J.L."/>
            <person name="Chapple C."/>
            <person name="Chatterji S."/>
            <person name="Chinwalla A."/>
            <person name="Civetta A."/>
            <person name="Clifton S.W."/>
            <person name="Comeron J.M."/>
            <person name="Costello J.C."/>
            <person name="Coyne J.A."/>
            <person name="Daub J."/>
            <person name="David R.G."/>
            <person name="Delcher A.L."/>
            <person name="Delehaunty K."/>
            <person name="Do C.B."/>
            <person name="Ebling H."/>
            <person name="Edwards K."/>
            <person name="Eickbush T."/>
            <person name="Evans J.D."/>
            <person name="Filipski A."/>
            <person name="Findeiss S."/>
            <person name="Freyhult E."/>
            <person name="Fulton L."/>
            <person name="Fulton R."/>
            <person name="Garcia A.C."/>
            <person name="Gardiner A."/>
            <person name="Garfield D.A."/>
            <person name="Garvin B.E."/>
            <person name="Gibson G."/>
            <person name="Gilbert D."/>
            <person name="Gnerre S."/>
            <person name="Godfrey J."/>
            <person name="Good R."/>
            <person name="Gotea V."/>
            <person name="Gravely B."/>
            <person name="Greenberg A.J."/>
            <person name="Griffiths-Jones S."/>
            <person name="Gross S."/>
            <person name="Guigo R."/>
            <person name="Gustafson E.A."/>
            <person name="Haerty W."/>
            <person name="Hahn M.W."/>
            <person name="Halligan D.L."/>
            <person name="Halpern A.L."/>
            <person name="Halter G.M."/>
            <person name="Han M.V."/>
            <person name="Heger A."/>
            <person name="Hillier L."/>
            <person name="Hinrichs A.S."/>
            <person name="Holmes I."/>
            <person name="Hoskins R.A."/>
            <person name="Hubisz M.J."/>
            <person name="Hultmark D."/>
            <person name="Huntley M.A."/>
            <person name="Jaffe D.B."/>
            <person name="Jagadeeshan S."/>
            <person name="Jeck W.R."/>
            <person name="Johnson J."/>
            <person name="Jones C.D."/>
            <person name="Jordan W.C."/>
            <person name="Karpen G.H."/>
            <person name="Kataoka E."/>
            <person name="Keightley P.D."/>
            <person name="Kheradpour P."/>
            <person name="Kirkness E.F."/>
            <person name="Koerich L.B."/>
            <person name="Kristiansen K."/>
            <person name="Kudrna D."/>
            <person name="Kulathinal R.J."/>
            <person name="Kumar S."/>
            <person name="Kwok R."/>
            <person name="Lander E."/>
            <person name="Langley C.H."/>
            <person name="Lapoint R."/>
            <person name="Lazzaro B.P."/>
            <person name="Lee S.J."/>
            <person name="Levesque L."/>
            <person name="Li R."/>
            <person name="Lin C.F."/>
            <person name="Lin M.F."/>
            <person name="Lindblad-Toh K."/>
            <person name="Llopart A."/>
            <person name="Long M."/>
            <person name="Low L."/>
            <person name="Lozovsky E."/>
            <person name="Lu J."/>
            <person name="Luo M."/>
            <person name="Machado C.A."/>
            <person name="Makalowski W."/>
            <person name="Marzo M."/>
            <person name="Matsuda M."/>
            <person name="Matzkin L."/>
            <person name="McAllister B."/>
            <person name="McBride C.S."/>
            <person name="McKernan B."/>
            <person name="McKernan K."/>
            <person name="Mendez-Lago M."/>
            <person name="Minx P."/>
            <person name="Mollenhauer M.U."/>
            <person name="Montooth K."/>
            <person name="Mount S.M."/>
            <person name="Mu X."/>
            <person name="Myers E."/>
            <person name="Negre B."/>
            <person name="Newfeld S."/>
            <person name="Nielsen R."/>
            <person name="Noor M.A."/>
            <person name="O'Grady P."/>
            <person name="Pachter L."/>
            <person name="Papaceit M."/>
            <person name="Parisi M.J."/>
            <person name="Parisi M."/>
            <person name="Parts L."/>
            <person name="Pedersen J.S."/>
            <person name="Pesole G."/>
            <person name="Phillippy A.M."/>
            <person name="Ponting C.P."/>
            <person name="Pop M."/>
            <person name="Porcelli D."/>
            <person name="Powell J.R."/>
            <person name="Prohaska S."/>
            <person name="Pruitt K."/>
            <person name="Puig M."/>
            <person name="Quesneville H."/>
            <person name="Ram K.R."/>
            <person name="Rand D."/>
            <person name="Rasmussen M.D."/>
            <person name="Reed L.K."/>
            <person name="Reenan R."/>
            <person name="Reily A."/>
            <person name="Remington K.A."/>
            <person name="Rieger T.T."/>
            <person name="Ritchie M.G."/>
            <person name="Robin C."/>
            <person name="Rogers Y.H."/>
            <person name="Rohde C."/>
            <person name="Rozas J."/>
            <person name="Rubenfield M.J."/>
            <person name="Ruiz A."/>
            <person name="Russo S."/>
            <person name="Salzberg S.L."/>
            <person name="Sanchez-Gracia A."/>
            <person name="Saranga D.J."/>
            <person name="Sato H."/>
            <person name="Schaeffer S.W."/>
            <person name="Schatz M.C."/>
            <person name="Schlenke T."/>
            <person name="Schwartz R."/>
            <person name="Segarra C."/>
            <person name="Singh R.S."/>
            <person name="Sirot L."/>
            <person name="Sirota M."/>
            <person name="Sisneros N.B."/>
            <person name="Smith C.D."/>
            <person name="Smith T.F."/>
            <person name="Spieth J."/>
            <person name="Stage D.E."/>
            <person name="Stark A."/>
            <person name="Stephan W."/>
            <person name="Strausberg R.L."/>
            <person name="Strempel S."/>
            <person name="Sturgill D."/>
            <person name="Sutton G."/>
            <person name="Sutton G.G."/>
            <person name="Tao W."/>
            <person name="Teichmann S."/>
            <person name="Tobari Y.N."/>
            <person name="Tomimura Y."/>
            <person name="Tsolas J.M."/>
            <person name="Valente V.L."/>
            <person name="Venter E."/>
            <person name="Venter J.C."/>
            <person name="Vicario S."/>
            <person name="Vieira F.G."/>
            <person name="Vilella A.J."/>
            <person name="Villasante A."/>
            <person name="Walenz B."/>
            <person name="Wang J."/>
            <person name="Wasserman M."/>
            <person name="Watts T."/>
            <person name="Wilson D."/>
            <person name="Wilson R.K."/>
            <person name="Wing R.A."/>
            <person name="Wolfner M.F."/>
            <person name="Wong A."/>
            <person name="Wong G.K."/>
            <person name="Wu C.I."/>
            <person name="Wu G."/>
            <person name="Yamamoto D."/>
            <person name="Yang H.P."/>
            <person name="Yang S.P."/>
            <person name="Yorke J.A."/>
            <person name="Yoshida K."/>
            <person name="Zdobnov E."/>
            <person name="Zhang P."/>
            <person name="Zhang Y."/>
            <person name="Zimin A.V."/>
            <person name="Baldwin J."/>
            <person name="Abdouelleil A."/>
            <person name="Abdulkadir J."/>
            <person name="Abebe A."/>
            <person name="Abera B."/>
            <person name="Abreu J."/>
            <person name="Acer S.C."/>
            <person name="Aftuck L."/>
            <person name="Alexander A."/>
            <person name="An P."/>
            <person name="Anderson E."/>
            <person name="Anderson S."/>
            <person name="Arachi H."/>
            <person name="Azer M."/>
            <person name="Bachantsang P."/>
            <person name="Barry A."/>
            <person name="Bayul T."/>
            <person name="Berlin A."/>
            <person name="Bessette D."/>
            <person name="Bloom T."/>
            <person name="Blye J."/>
            <person name="Boguslavskiy L."/>
            <person name="Bonnet C."/>
            <person name="Boukhgalter B."/>
            <person name="Bourzgui I."/>
            <person name="Brown A."/>
            <person name="Cahill P."/>
            <person name="Channer S."/>
            <person name="Cheshatsang Y."/>
            <person name="Chuda L."/>
            <person name="Citroen M."/>
            <person name="Collymore A."/>
            <person name="Cooke P."/>
            <person name="Costello M."/>
            <person name="D'Aco K."/>
            <person name="Daza R."/>
            <person name="De Haan G."/>
            <person name="DeGray S."/>
            <person name="DeMaso C."/>
            <person name="Dhargay N."/>
            <person name="Dooley K."/>
            <person name="Dooley E."/>
            <person name="Doricent M."/>
            <person name="Dorje P."/>
            <person name="Dorjee K."/>
            <person name="Dupes A."/>
            <person name="Elong R."/>
            <person name="Falk J."/>
            <person name="Farina A."/>
            <person name="Faro S."/>
            <person name="Ferguson D."/>
            <person name="Fisher S."/>
            <person name="Foley C.D."/>
            <person name="Franke A."/>
            <person name="Friedrich D."/>
            <person name="Gadbois L."/>
            <person name="Gearin G."/>
            <person name="Gearin C.R."/>
            <person name="Giannoukos G."/>
            <person name="Goode T."/>
            <person name="Graham J."/>
            <person name="Grandbois E."/>
            <person name="Grewal S."/>
            <person name="Gyaltsen K."/>
            <person name="Hafez N."/>
            <person name="Hagos B."/>
            <person name="Hall J."/>
            <person name="Henson C."/>
            <person name="Hollinger A."/>
            <person name="Honan T."/>
            <person name="Huard M.D."/>
            <person name="Hughes L."/>
            <person name="Hurhula B."/>
            <person name="Husby M.E."/>
            <person name="Kamat A."/>
            <person name="Kanga B."/>
            <person name="Kashin S."/>
            <person name="Khazanovich D."/>
            <person name="Kisner P."/>
            <person name="Lance K."/>
            <person name="Lara M."/>
            <person name="Lee W."/>
            <person name="Lennon N."/>
            <person name="Letendre F."/>
            <person name="LeVine R."/>
            <person name="Lipovsky A."/>
            <person name="Liu X."/>
            <person name="Liu J."/>
            <person name="Liu S."/>
            <person name="Lokyitsang T."/>
            <person name="Lokyitsang Y."/>
            <person name="Lubonja R."/>
            <person name="Lui A."/>
            <person name="MacDonald P."/>
            <person name="Magnisalis V."/>
            <person name="Maru K."/>
            <person name="Matthews C."/>
            <person name="McCusker W."/>
            <person name="McDonough S."/>
            <person name="Mehta T."/>
            <person name="Meldrim J."/>
            <person name="Meneus L."/>
            <person name="Mihai O."/>
            <person name="Mihalev A."/>
            <person name="Mihova T."/>
            <person name="Mittelman R."/>
            <person name="Mlenga V."/>
            <person name="Montmayeur A."/>
            <person name="Mulrain L."/>
            <person name="Navidi A."/>
            <person name="Naylor J."/>
            <person name="Negash T."/>
            <person name="Nguyen T."/>
            <person name="Nguyen N."/>
            <person name="Nicol R."/>
            <person name="Norbu C."/>
            <person name="Norbu N."/>
            <person name="Novod N."/>
            <person name="O'Neill B."/>
            <person name="Osman S."/>
            <person name="Markiewicz E."/>
            <person name="Oyono O.L."/>
            <person name="Patti C."/>
            <person name="Phunkhang P."/>
            <person name="Pierre F."/>
            <person name="Priest M."/>
            <person name="Raghuraman S."/>
            <person name="Rege F."/>
            <person name="Reyes R."/>
            <person name="Rise C."/>
            <person name="Rogov P."/>
            <person name="Ross K."/>
            <person name="Ryan E."/>
            <person name="Settipalli S."/>
            <person name="Shea T."/>
            <person name="Sherpa N."/>
            <person name="Shi L."/>
            <person name="Shih D."/>
            <person name="Sparrow T."/>
            <person name="Spaulding J."/>
            <person name="Stalker J."/>
            <person name="Stange-Thomann N."/>
            <person name="Stavropoulos S."/>
            <person name="Stone C."/>
            <person name="Strader C."/>
            <person name="Tesfaye S."/>
            <person name="Thomson T."/>
            <person name="Thoulutsang Y."/>
            <person name="Thoulutsang D."/>
            <person name="Topham K."/>
            <person name="Topping I."/>
            <person name="Tsamla T."/>
            <person name="Vassiliev H."/>
            <person name="Vo A."/>
            <person name="Wangchuk T."/>
            <person name="Wangdi T."/>
            <person name="Weiand M."/>
            <person name="Wilkinson J."/>
            <person name="Wilson A."/>
            <person name="Yadav S."/>
            <person name="Young G."/>
            <person name="Yu Q."/>
            <person name="Zembek L."/>
            <person name="Zhong D."/>
            <person name="Zimmer A."/>
            <person name="Zwirko Z."/>
            <person name="Jaffe D.B."/>
            <person name="Alvarez P."/>
            <person name="Brockman W."/>
            <person name="Butler J."/>
            <person name="Chin C."/>
            <person name="Gnerre S."/>
            <person name="Grabherr M."/>
            <person name="Kleber M."/>
            <person name="Mauceli E."/>
            <person name="MacCallum I."/>
        </authorList>
    </citation>
    <scope>NUCLEOTIDE SEQUENCE [LARGE SCALE GENOMIC DNA]</scope>
    <source>
        <strain evidence="2">Tucson 15081-1352.22</strain>
    </source>
</reference>
<sequence>MCIVRAAAAASRCAHNSRTIKSSSHSHTHCKSPTSLTSRIKNVPWFSLFRFWQRVFGQCKPTIGPFQTGTSILVFLSATWRWRRLLNL</sequence>
<evidence type="ECO:0000313" key="1">
    <source>
        <dbReference type="EMBL" id="KRF93988.1"/>
    </source>
</evidence>
<organism evidence="1 2">
    <name type="scientific">Drosophila mojavensis</name>
    <name type="common">Fruit fly</name>
    <dbReference type="NCBI Taxonomy" id="7230"/>
    <lineage>
        <taxon>Eukaryota</taxon>
        <taxon>Metazoa</taxon>
        <taxon>Ecdysozoa</taxon>
        <taxon>Arthropoda</taxon>
        <taxon>Hexapoda</taxon>
        <taxon>Insecta</taxon>
        <taxon>Pterygota</taxon>
        <taxon>Neoptera</taxon>
        <taxon>Endopterygota</taxon>
        <taxon>Diptera</taxon>
        <taxon>Brachycera</taxon>
        <taxon>Muscomorpha</taxon>
        <taxon>Ephydroidea</taxon>
        <taxon>Drosophilidae</taxon>
        <taxon>Drosophila</taxon>
    </lineage>
</organism>
<keyword evidence="2" id="KW-1185">Reference proteome</keyword>
<protein>
    <submittedName>
        <fullName evidence="1">Uncharacterized protein, isoform H</fullName>
    </submittedName>
</protein>
<proteinExistence type="predicted"/>
<dbReference type="KEGG" id="dmo:Dmoj_GI26864"/>
<name>A0A0Q9WXN1_DROMO</name>
<gene>
    <name evidence="1" type="primary">Dmoj\GI26864</name>
    <name evidence="1" type="ORF">Dmoj_GI26864</name>
</gene>
<evidence type="ECO:0000313" key="2">
    <source>
        <dbReference type="Proteomes" id="UP000009192"/>
    </source>
</evidence>
<accession>A0A0Q9WXN1</accession>
<dbReference type="AlphaFoldDB" id="A0A0Q9WXN1"/>
<dbReference type="Proteomes" id="UP000009192">
    <property type="component" value="Unassembled WGS sequence"/>
</dbReference>
<dbReference type="InParanoid" id="A0A0Q9WXN1"/>
<dbReference type="EMBL" id="CH933810">
    <property type="protein sequence ID" value="KRF93988.1"/>
    <property type="molecule type" value="Genomic_DNA"/>
</dbReference>